<dbReference type="Pfam" id="PF01497">
    <property type="entry name" value="Peripla_BP_2"/>
    <property type="match status" value="1"/>
</dbReference>
<keyword evidence="3" id="KW-0813">Transport</keyword>
<name>A0ABT0SV70_9GAMM</name>
<keyword evidence="6" id="KW-0175">Coiled coil</keyword>
<evidence type="ECO:0000256" key="6">
    <source>
        <dbReference type="SAM" id="Coils"/>
    </source>
</evidence>
<evidence type="ECO:0000256" key="5">
    <source>
        <dbReference type="ARBA" id="ARBA00022729"/>
    </source>
</evidence>
<keyword evidence="5" id="KW-0732">Signal</keyword>
<evidence type="ECO:0000256" key="3">
    <source>
        <dbReference type="ARBA" id="ARBA00022448"/>
    </source>
</evidence>
<evidence type="ECO:0000313" key="8">
    <source>
        <dbReference type="EMBL" id="MCL7931666.1"/>
    </source>
</evidence>
<accession>A0ABT0SV70</accession>
<protein>
    <submittedName>
        <fullName evidence="8">ABC transporter substrate-binding protein</fullName>
    </submittedName>
</protein>
<comment type="subcellular location">
    <subcellularLocation>
        <location evidence="1">Cell envelope</location>
    </subcellularLocation>
</comment>
<evidence type="ECO:0000259" key="7">
    <source>
        <dbReference type="PROSITE" id="PS50983"/>
    </source>
</evidence>
<keyword evidence="9" id="KW-1185">Reference proteome</keyword>
<keyword evidence="4" id="KW-0406">Ion transport</keyword>
<dbReference type="SUPFAM" id="SSF53807">
    <property type="entry name" value="Helical backbone' metal receptor"/>
    <property type="match status" value="1"/>
</dbReference>
<feature type="domain" description="Fe/B12 periplasmic-binding" evidence="7">
    <location>
        <begin position="53"/>
        <end position="317"/>
    </location>
</feature>
<gene>
    <name evidence="8" type="ORF">M8006_17055</name>
</gene>
<dbReference type="EMBL" id="JAMJPJ010000050">
    <property type="protein sequence ID" value="MCL7931666.1"/>
    <property type="molecule type" value="Genomic_DNA"/>
</dbReference>
<organism evidence="8 9">
    <name type="scientific">Halomonas llamarensis</name>
    <dbReference type="NCBI Taxonomy" id="2945104"/>
    <lineage>
        <taxon>Bacteria</taxon>
        <taxon>Pseudomonadati</taxon>
        <taxon>Pseudomonadota</taxon>
        <taxon>Gammaproteobacteria</taxon>
        <taxon>Oceanospirillales</taxon>
        <taxon>Halomonadaceae</taxon>
        <taxon>Halomonas</taxon>
    </lineage>
</organism>
<dbReference type="PRINTS" id="PR01715">
    <property type="entry name" value="FERRIBNDNGPP"/>
</dbReference>
<dbReference type="Proteomes" id="UP001165308">
    <property type="component" value="Unassembled WGS sequence"/>
</dbReference>
<dbReference type="PANTHER" id="PTHR30532:SF1">
    <property type="entry name" value="IRON(3+)-HYDROXAMATE-BINDING PROTEIN FHUD"/>
    <property type="match status" value="1"/>
</dbReference>
<dbReference type="PROSITE" id="PS50983">
    <property type="entry name" value="FE_B12_PBP"/>
    <property type="match status" value="1"/>
</dbReference>
<sequence>MVFNYENIHKSQNMIIFYKYARKLLKYISSIAKVAIFFVSFSVFGEKNSDIGTIATLDHAVGETLFEILDSPVAMGSVSSYRKWVGENSIPKDLVNIGITYQPNKELLSKLDITSILIPLQFTYLEKSLSTIAPVKQLSPYNVSSISGWKKIINFTKEVGLYSDRKNEAELMISEAEEELFEIRERAGSISSPLLIVQFLGKKHVRVYADNSMPGIVLDRLGLQNAWKGKSNRWGFSIVSISELFDYDDHLVIIDTSHLTGQKILQEGVMLSDIWSRLPSVQKNNFTLLNADFWVFGALPSAIRFADSLVNVLNPPHSSRRW</sequence>
<dbReference type="InterPro" id="IPR051313">
    <property type="entry name" value="Bact_iron-sidero_bind"/>
</dbReference>
<evidence type="ECO:0000256" key="2">
    <source>
        <dbReference type="ARBA" id="ARBA00008814"/>
    </source>
</evidence>
<feature type="coiled-coil region" evidence="6">
    <location>
        <begin position="159"/>
        <end position="186"/>
    </location>
</feature>
<dbReference type="InterPro" id="IPR002491">
    <property type="entry name" value="ABC_transptr_periplasmic_BD"/>
</dbReference>
<dbReference type="PANTHER" id="PTHR30532">
    <property type="entry name" value="IRON III DICITRATE-BINDING PERIPLASMIC PROTEIN"/>
    <property type="match status" value="1"/>
</dbReference>
<evidence type="ECO:0000313" key="9">
    <source>
        <dbReference type="Proteomes" id="UP001165308"/>
    </source>
</evidence>
<dbReference type="Gene3D" id="3.40.50.1980">
    <property type="entry name" value="Nitrogenase molybdenum iron protein domain"/>
    <property type="match status" value="2"/>
</dbReference>
<evidence type="ECO:0000256" key="4">
    <source>
        <dbReference type="ARBA" id="ARBA00022496"/>
    </source>
</evidence>
<evidence type="ECO:0000256" key="1">
    <source>
        <dbReference type="ARBA" id="ARBA00004196"/>
    </source>
</evidence>
<proteinExistence type="inferred from homology"/>
<comment type="caution">
    <text evidence="8">The sequence shown here is derived from an EMBL/GenBank/DDBJ whole genome shotgun (WGS) entry which is preliminary data.</text>
</comment>
<dbReference type="RefSeq" id="WP_250084316.1">
    <property type="nucleotide sequence ID" value="NZ_JAMJPJ010000050.1"/>
</dbReference>
<keyword evidence="4" id="KW-0408">Iron</keyword>
<comment type="similarity">
    <text evidence="2">Belongs to the bacterial solute-binding protein 8 family.</text>
</comment>
<reference evidence="8" key="1">
    <citation type="submission" date="2022-05" db="EMBL/GenBank/DDBJ databases">
        <title>Halomonas geminus sp. nov. and Halomonas llamarensis sp. nov. isolated from high-altitude salars of the Atacama Desert.</title>
        <authorList>
            <person name="Hintersatz C."/>
            <person name="Rojas L.A."/>
            <person name="Wei T.-S."/>
            <person name="Kutschke S."/>
            <person name="Lehmann F."/>
            <person name="Jain R."/>
            <person name="Pollmann K."/>
        </authorList>
    </citation>
    <scope>NUCLEOTIDE SEQUENCE</scope>
    <source>
        <strain evidence="8">ATCHA</strain>
    </source>
</reference>
<keyword evidence="4" id="KW-0410">Iron transport</keyword>